<name>A0AAE0MZ03_9PEZI</name>
<evidence type="ECO:0000313" key="1">
    <source>
        <dbReference type="EMBL" id="KAK3364781.1"/>
    </source>
</evidence>
<comment type="caution">
    <text evidence="1">The sequence shown here is derived from an EMBL/GenBank/DDBJ whole genome shotgun (WGS) entry which is preliminary data.</text>
</comment>
<protein>
    <submittedName>
        <fullName evidence="1">Uncharacterized protein</fullName>
    </submittedName>
</protein>
<reference evidence="1" key="1">
    <citation type="journal article" date="2023" name="Mol. Phylogenet. Evol.">
        <title>Genome-scale phylogeny and comparative genomics of the fungal order Sordariales.</title>
        <authorList>
            <person name="Hensen N."/>
            <person name="Bonometti L."/>
            <person name="Westerberg I."/>
            <person name="Brannstrom I.O."/>
            <person name="Guillou S."/>
            <person name="Cros-Aarteil S."/>
            <person name="Calhoun S."/>
            <person name="Haridas S."/>
            <person name="Kuo A."/>
            <person name="Mondo S."/>
            <person name="Pangilinan J."/>
            <person name="Riley R."/>
            <person name="LaButti K."/>
            <person name="Andreopoulos B."/>
            <person name="Lipzen A."/>
            <person name="Chen C."/>
            <person name="Yan M."/>
            <person name="Daum C."/>
            <person name="Ng V."/>
            <person name="Clum A."/>
            <person name="Steindorff A."/>
            <person name="Ohm R.A."/>
            <person name="Martin F."/>
            <person name="Silar P."/>
            <person name="Natvig D.O."/>
            <person name="Lalanne C."/>
            <person name="Gautier V."/>
            <person name="Ament-Velasquez S.L."/>
            <person name="Kruys A."/>
            <person name="Hutchinson M.I."/>
            <person name="Powell A.J."/>
            <person name="Barry K."/>
            <person name="Miller A.N."/>
            <person name="Grigoriev I.V."/>
            <person name="Debuchy R."/>
            <person name="Gladieux P."/>
            <person name="Hiltunen Thoren M."/>
            <person name="Johannesson H."/>
        </authorList>
    </citation>
    <scope>NUCLEOTIDE SEQUENCE</scope>
    <source>
        <strain evidence="1">CBS 958.72</strain>
    </source>
</reference>
<dbReference type="AlphaFoldDB" id="A0AAE0MZ03"/>
<reference evidence="1" key="2">
    <citation type="submission" date="2023-06" db="EMBL/GenBank/DDBJ databases">
        <authorList>
            <consortium name="Lawrence Berkeley National Laboratory"/>
            <person name="Haridas S."/>
            <person name="Hensen N."/>
            <person name="Bonometti L."/>
            <person name="Westerberg I."/>
            <person name="Brannstrom I.O."/>
            <person name="Guillou S."/>
            <person name="Cros-Aarteil S."/>
            <person name="Calhoun S."/>
            <person name="Kuo A."/>
            <person name="Mondo S."/>
            <person name="Pangilinan J."/>
            <person name="Riley R."/>
            <person name="Labutti K."/>
            <person name="Andreopoulos B."/>
            <person name="Lipzen A."/>
            <person name="Chen C."/>
            <person name="Yanf M."/>
            <person name="Daum C."/>
            <person name="Ng V."/>
            <person name="Clum A."/>
            <person name="Steindorff A."/>
            <person name="Ohm R."/>
            <person name="Martin F."/>
            <person name="Silar P."/>
            <person name="Natvig D."/>
            <person name="Lalanne C."/>
            <person name="Gautier V."/>
            <person name="Ament-Velasquez S.L."/>
            <person name="Kruys A."/>
            <person name="Hutchinson M.I."/>
            <person name="Powell A.J."/>
            <person name="Barry K."/>
            <person name="Miller A.N."/>
            <person name="Grigoriev I.V."/>
            <person name="Debuchy R."/>
            <person name="Gladieux P."/>
            <person name="Thoren M.H."/>
            <person name="Johannesson H."/>
        </authorList>
    </citation>
    <scope>NUCLEOTIDE SEQUENCE</scope>
    <source>
        <strain evidence="1">CBS 958.72</strain>
    </source>
</reference>
<dbReference type="Proteomes" id="UP001287356">
    <property type="component" value="Unassembled WGS sequence"/>
</dbReference>
<keyword evidence="2" id="KW-1185">Reference proteome</keyword>
<accession>A0AAE0MZ03</accession>
<sequence length="712" mass="79774">MPEVSLGLEKAYVIDLDRKTLGRNNVCHFRLEAPPDSKTLYSLTDQGTRDWSGLELRLAHPCIATNALPVETEYMKLEPQLMAEPSGLKGNAEALISAIEYFQLLSCEIHLFRELCYPMLMVASCSPDHLMLVDAAALHLPDGPYLAVEKLSSFKYGIRPGSPKTLVSSFLSDFHEPGKAPGSAPPETSYWIGPVLLVRLEYDLPCRTRFPAAITAAIAYGRAEKRVFRAVVCSLRYLVLIRVSFRSVIHSKRYSLLTKRPYFSPLYAERINIPEPALNVSNQGGSDNSDWVAPQSGDEFRILARFFIKSDSMTDRDPDLLRTAEEKFEHKKPFTRLRRGWQNPKSFHVRCILLLGAGSSTSTPSFIAVPVPWERVLPPQTLTTALELESAPEFPSLDLPRPPEIDISRARAPTGALLEASLASPDDGHLIPGYEISLAVVYGLIFFVPSGVAGCGNDGLEYLEYLGKVLYGQVARRVWLNTKEGHISTYFVALYKPASEDSAEGWARAEKEARKQAELEYIREAFILWIKKKDTAMHDLAVSAIIGTKFKVLHVTKHPRITLPTFTLMDLPGWESPYTGWRPRQRRKVLVVSVSCSKLVRHGSHAQQRSRRLLKTFRSTQMMRNKRCMGVLGLRGLRGFHQNLDDRGPQLAARKKYLFRAEACVTATRHMAKGEVIDNLCGKRVPLSDKELGKLVEKKKNFSAAGASLARR</sequence>
<dbReference type="EMBL" id="JAULSN010000009">
    <property type="protein sequence ID" value="KAK3364781.1"/>
    <property type="molecule type" value="Genomic_DNA"/>
</dbReference>
<gene>
    <name evidence="1" type="ORF">B0T24DRAFT_712042</name>
</gene>
<proteinExistence type="predicted"/>
<evidence type="ECO:0000313" key="2">
    <source>
        <dbReference type="Proteomes" id="UP001287356"/>
    </source>
</evidence>
<organism evidence="1 2">
    <name type="scientific">Lasiosphaeria ovina</name>
    <dbReference type="NCBI Taxonomy" id="92902"/>
    <lineage>
        <taxon>Eukaryota</taxon>
        <taxon>Fungi</taxon>
        <taxon>Dikarya</taxon>
        <taxon>Ascomycota</taxon>
        <taxon>Pezizomycotina</taxon>
        <taxon>Sordariomycetes</taxon>
        <taxon>Sordariomycetidae</taxon>
        <taxon>Sordariales</taxon>
        <taxon>Lasiosphaeriaceae</taxon>
        <taxon>Lasiosphaeria</taxon>
    </lineage>
</organism>